<feature type="chain" id="PRO_5041982956" evidence="3">
    <location>
        <begin position="24"/>
        <end position="378"/>
    </location>
</feature>
<dbReference type="Gene3D" id="3.40.50.1110">
    <property type="entry name" value="SGNH hydrolase"/>
    <property type="match status" value="1"/>
</dbReference>
<dbReference type="EMBL" id="SDAM02001008">
    <property type="protein sequence ID" value="KAH6823230.1"/>
    <property type="molecule type" value="Genomic_DNA"/>
</dbReference>
<evidence type="ECO:0000256" key="1">
    <source>
        <dbReference type="ARBA" id="ARBA00008668"/>
    </source>
</evidence>
<dbReference type="InterPro" id="IPR036514">
    <property type="entry name" value="SGNH_hydro_sf"/>
</dbReference>
<evidence type="ECO:0000313" key="5">
    <source>
        <dbReference type="Proteomes" id="UP001190926"/>
    </source>
</evidence>
<keyword evidence="3" id="KW-0732">Signal</keyword>
<gene>
    <name evidence="4" type="ORF">C2S53_018879</name>
</gene>
<dbReference type="Proteomes" id="UP001190926">
    <property type="component" value="Unassembled WGS sequence"/>
</dbReference>
<dbReference type="PANTHER" id="PTHR22835">
    <property type="entry name" value="ZINC FINGER FYVE DOMAIN CONTAINING PROTEIN"/>
    <property type="match status" value="1"/>
</dbReference>
<evidence type="ECO:0000313" key="4">
    <source>
        <dbReference type="EMBL" id="KAH6823230.1"/>
    </source>
</evidence>
<dbReference type="SUPFAM" id="SSF52266">
    <property type="entry name" value="SGNH hydrolase"/>
    <property type="match status" value="1"/>
</dbReference>
<protein>
    <submittedName>
        <fullName evidence="4">Uncharacterized protein</fullName>
    </submittedName>
</protein>
<dbReference type="GO" id="GO:0016788">
    <property type="term" value="F:hydrolase activity, acting on ester bonds"/>
    <property type="evidence" value="ECO:0007669"/>
    <property type="project" value="InterPro"/>
</dbReference>
<comment type="caution">
    <text evidence="4">The sequence shown here is derived from an EMBL/GenBank/DDBJ whole genome shotgun (WGS) entry which is preliminary data.</text>
</comment>
<evidence type="ECO:0000256" key="3">
    <source>
        <dbReference type="SAM" id="SignalP"/>
    </source>
</evidence>
<dbReference type="InterPro" id="IPR001087">
    <property type="entry name" value="GDSL"/>
</dbReference>
<evidence type="ECO:0000256" key="2">
    <source>
        <dbReference type="ARBA" id="ARBA00023180"/>
    </source>
</evidence>
<dbReference type="PANTHER" id="PTHR22835:SF532">
    <property type="entry name" value="SERINE-RICH ADHESIN FOR PLATELETS-LIKE ISOFORM X1"/>
    <property type="match status" value="1"/>
</dbReference>
<dbReference type="Pfam" id="PF00657">
    <property type="entry name" value="Lipase_GDSL"/>
    <property type="match status" value="1"/>
</dbReference>
<comment type="similarity">
    <text evidence="1">Belongs to the 'GDSL' lipolytic enzyme family.</text>
</comment>
<sequence>MKPAYRSSSSLPLIFLFFSLSSAHNPESRGNFKGCFSQVYAFGGSGTDTGNAHFLGALPGGDDSDSSSSPVGNSTSRLSDGRLVVDFLCEALSLPALPPYKGPYAGSTNGVNFAVAGSTALSTDFYVSHNVSSLIWNSVPIGFQTQIEWFNTYLIKAGCKGSNARSCKVDMERSLFWIGEMGVSDYISALHSSIPPPRLADMSVRSVCRLLKALLDNGAKNVVVQGLPPVGCFPAYMSSKSQQKLDYMGCVATANKGVMNHNQILQHKLKTFRKLYPKCSILYADYWNAYLTILMNPKRHHIEETFKPCCSHEGKFTFDLPSLSGSVNTSTCKDPQNFISWDGIHLTEAMNKNLADLFLNQGFCRPSFSELVRSKRIT</sequence>
<proteinExistence type="inferred from homology"/>
<accession>A0AAD4IXY3</accession>
<dbReference type="AlphaFoldDB" id="A0AAD4IXY3"/>
<reference evidence="4 5" key="1">
    <citation type="journal article" date="2021" name="Nat. Commun.">
        <title>Incipient diploidization of the medicinal plant Perilla within 10,000 years.</title>
        <authorList>
            <person name="Zhang Y."/>
            <person name="Shen Q."/>
            <person name="Leng L."/>
            <person name="Zhang D."/>
            <person name="Chen S."/>
            <person name="Shi Y."/>
            <person name="Ning Z."/>
            <person name="Chen S."/>
        </authorList>
    </citation>
    <scope>NUCLEOTIDE SEQUENCE [LARGE SCALE GENOMIC DNA]</scope>
    <source>
        <strain evidence="5">cv. PC099</strain>
    </source>
</reference>
<keyword evidence="5" id="KW-1185">Reference proteome</keyword>
<organism evidence="4 5">
    <name type="scientific">Perilla frutescens var. hirtella</name>
    <name type="common">Perilla citriodora</name>
    <name type="synonym">Perilla setoyensis</name>
    <dbReference type="NCBI Taxonomy" id="608512"/>
    <lineage>
        <taxon>Eukaryota</taxon>
        <taxon>Viridiplantae</taxon>
        <taxon>Streptophyta</taxon>
        <taxon>Embryophyta</taxon>
        <taxon>Tracheophyta</taxon>
        <taxon>Spermatophyta</taxon>
        <taxon>Magnoliopsida</taxon>
        <taxon>eudicotyledons</taxon>
        <taxon>Gunneridae</taxon>
        <taxon>Pentapetalae</taxon>
        <taxon>asterids</taxon>
        <taxon>lamiids</taxon>
        <taxon>Lamiales</taxon>
        <taxon>Lamiaceae</taxon>
        <taxon>Nepetoideae</taxon>
        <taxon>Elsholtzieae</taxon>
        <taxon>Perilla</taxon>
    </lineage>
</organism>
<keyword evidence="2" id="KW-0325">Glycoprotein</keyword>
<name>A0AAD4IXY3_PERFH</name>
<feature type="signal peptide" evidence="3">
    <location>
        <begin position="1"/>
        <end position="23"/>
    </location>
</feature>